<dbReference type="KEGG" id="ock:EXM22_06255"/>
<dbReference type="RefSeq" id="WP_149485687.1">
    <property type="nucleotide sequence ID" value="NZ_CP036150.1"/>
</dbReference>
<name>A0A5C1QJE3_9SPIO</name>
<reference evidence="1 2" key="1">
    <citation type="submission" date="2019-02" db="EMBL/GenBank/DDBJ databases">
        <title>Complete Genome Sequence and Methylome Analysis of free living Spirochaetas.</title>
        <authorList>
            <person name="Fomenkov A."/>
            <person name="Dubinina G."/>
            <person name="Leshcheva N."/>
            <person name="Mikheeva N."/>
            <person name="Grabovich M."/>
            <person name="Vincze T."/>
            <person name="Roberts R.J."/>
        </authorList>
    </citation>
    <scope>NUCLEOTIDE SEQUENCE [LARGE SCALE GENOMIC DNA]</scope>
    <source>
        <strain evidence="1 2">K2</strain>
    </source>
</reference>
<evidence type="ECO:0008006" key="3">
    <source>
        <dbReference type="Google" id="ProtNLM"/>
    </source>
</evidence>
<organism evidence="1 2">
    <name type="scientific">Oceanispirochaeta crateris</name>
    <dbReference type="NCBI Taxonomy" id="2518645"/>
    <lineage>
        <taxon>Bacteria</taxon>
        <taxon>Pseudomonadati</taxon>
        <taxon>Spirochaetota</taxon>
        <taxon>Spirochaetia</taxon>
        <taxon>Spirochaetales</taxon>
        <taxon>Spirochaetaceae</taxon>
        <taxon>Oceanispirochaeta</taxon>
    </lineage>
</organism>
<proteinExistence type="predicted"/>
<dbReference type="SUPFAM" id="SSF101898">
    <property type="entry name" value="NHL repeat"/>
    <property type="match status" value="1"/>
</dbReference>
<protein>
    <recommendedName>
        <fullName evidence="3">WD40 repeat domain-containing protein</fullName>
    </recommendedName>
</protein>
<sequence length="343" mass="38762">MRKFLLLLFIGFLLSCSERPDESFSSSFILGSVGQLILPYDESITNPVLSSDENFWTARKSEKRILTKQNLVGYEEDRIILFLNPAVQEIRNIALSDDGSTALVNMATDESKESQIIRLVFGTSDHQTFQLDGSQNKMVPNPSSLSITALTYPWDDQIVYLGTEYDELSNTAIQRLYYYNFLTDSSHVIDLESGTFSLDSQGDLVGNYYHSLDVYRDLSSPDTISEFLVCQNLESSEGTTQTFKIFDTDGNINFDAKGVYEYQEIGGIQWLGKEEILLAVKRDDQWQILSVNSAGEEHIFYEGPSNTYQFQGLDLSSSGKLCITQIVYDEYADYSDVLILSLE</sequence>
<evidence type="ECO:0000313" key="1">
    <source>
        <dbReference type="EMBL" id="QEN07607.1"/>
    </source>
</evidence>
<gene>
    <name evidence="1" type="ORF">EXM22_06255</name>
</gene>
<dbReference type="AlphaFoldDB" id="A0A5C1QJE3"/>
<accession>A0A5C1QJE3</accession>
<evidence type="ECO:0000313" key="2">
    <source>
        <dbReference type="Proteomes" id="UP000324209"/>
    </source>
</evidence>
<dbReference type="OrthoDB" id="9833008at2"/>
<keyword evidence="2" id="KW-1185">Reference proteome</keyword>
<dbReference type="Proteomes" id="UP000324209">
    <property type="component" value="Chromosome"/>
</dbReference>
<dbReference type="EMBL" id="CP036150">
    <property type="protein sequence ID" value="QEN07607.1"/>
    <property type="molecule type" value="Genomic_DNA"/>
</dbReference>